<dbReference type="InterPro" id="IPR039197">
    <property type="entry name" value="Mrs1/Cce1"/>
</dbReference>
<evidence type="ECO:0000313" key="3">
    <source>
        <dbReference type="EMBL" id="KAG8622818.1"/>
    </source>
</evidence>
<dbReference type="AlphaFoldDB" id="A0A8K0KUE0"/>
<dbReference type="InterPro" id="IPR036397">
    <property type="entry name" value="RNaseH_sf"/>
</dbReference>
<name>A0A8K0KUE0_9PEZI</name>
<proteinExistence type="predicted"/>
<comment type="caution">
    <text evidence="3">The sequence shown here is derived from an EMBL/GenBank/DDBJ whole genome shotgun (WGS) entry which is preliminary data.</text>
</comment>
<dbReference type="GO" id="GO:0004520">
    <property type="term" value="F:DNA endonuclease activity"/>
    <property type="evidence" value="ECO:0007669"/>
    <property type="project" value="TreeGrafter"/>
</dbReference>
<dbReference type="InterPro" id="IPR015242">
    <property type="entry name" value="Ydc2_cat"/>
</dbReference>
<dbReference type="Gene3D" id="3.30.420.10">
    <property type="entry name" value="Ribonuclease H-like superfamily/Ribonuclease H"/>
    <property type="match status" value="1"/>
</dbReference>
<evidence type="ECO:0000259" key="2">
    <source>
        <dbReference type="Pfam" id="PF09159"/>
    </source>
</evidence>
<feature type="domain" description="Mitochondrial resolvase Ydc2 catalytic" evidence="2">
    <location>
        <begin position="70"/>
        <end position="341"/>
    </location>
</feature>
<dbReference type="PANTHER" id="PTHR28072:SF1">
    <property type="entry name" value="CRUCIFORM CUTTING ENDONUCLEASE 1, MITOCHONDRIAL-RELATED"/>
    <property type="match status" value="1"/>
</dbReference>
<dbReference type="OrthoDB" id="5552842at2759"/>
<sequence>MAKQVSWINAAKQLTPHGQAAIKHLTALRSWQLKHLARNTGVTTSGKKSDTAKDLVSALGSLGSHSVYKSVDMGVKNLAVCVLRPNVDDLTSKSSAHFTLQHWERSDILTAGSQEANGEQQPSDDDELPTQTAGAYSPSNLAPHAARMAYQLKTNHKPTHILIERQRFRSMGGAAVQEWTLRVNSLEAMLWASIEMMKQEQLRRQTNMKLAQTFFPEVIEMSPARIAAFWNGRGSDWSLEEEGVEQLIPEDSKNPKKQAVELEDRAKRGMEKSEKISLVRSWLQTGSVDVVAPLQSLANAFMQTGRSRKADGDVVVSKKDDLADCVVQGVTWGLVERNRRTLHKYLSSVPEVEGVS</sequence>
<feature type="compositionally biased region" description="Polar residues" evidence="1">
    <location>
        <begin position="129"/>
        <end position="139"/>
    </location>
</feature>
<organism evidence="3 4">
    <name type="scientific">Elsinoe batatas</name>
    <dbReference type="NCBI Taxonomy" id="2601811"/>
    <lineage>
        <taxon>Eukaryota</taxon>
        <taxon>Fungi</taxon>
        <taxon>Dikarya</taxon>
        <taxon>Ascomycota</taxon>
        <taxon>Pezizomycotina</taxon>
        <taxon>Dothideomycetes</taxon>
        <taxon>Dothideomycetidae</taxon>
        <taxon>Myriangiales</taxon>
        <taxon>Elsinoaceae</taxon>
        <taxon>Elsinoe</taxon>
    </lineage>
</organism>
<evidence type="ECO:0000256" key="1">
    <source>
        <dbReference type="SAM" id="MobiDB-lite"/>
    </source>
</evidence>
<accession>A0A8K0KUE0</accession>
<evidence type="ECO:0000313" key="4">
    <source>
        <dbReference type="Proteomes" id="UP000809789"/>
    </source>
</evidence>
<dbReference type="GO" id="GO:0000403">
    <property type="term" value="F:Y-form DNA binding"/>
    <property type="evidence" value="ECO:0007669"/>
    <property type="project" value="TreeGrafter"/>
</dbReference>
<keyword evidence="4" id="KW-1185">Reference proteome</keyword>
<dbReference type="GO" id="GO:0005739">
    <property type="term" value="C:mitochondrion"/>
    <property type="evidence" value="ECO:0007669"/>
    <property type="project" value="TreeGrafter"/>
</dbReference>
<dbReference type="SUPFAM" id="SSF53098">
    <property type="entry name" value="Ribonuclease H-like"/>
    <property type="match status" value="1"/>
</dbReference>
<reference evidence="3" key="1">
    <citation type="submission" date="2021-07" db="EMBL/GenBank/DDBJ databases">
        <title>Elsinoe batatas strain:CRI-CJ2 Genome sequencing and assembly.</title>
        <authorList>
            <person name="Huang L."/>
        </authorList>
    </citation>
    <scope>NUCLEOTIDE SEQUENCE</scope>
    <source>
        <strain evidence="3">CRI-CJ2</strain>
    </source>
</reference>
<dbReference type="CDD" id="cd16963">
    <property type="entry name" value="CCE1"/>
    <property type="match status" value="1"/>
</dbReference>
<feature type="region of interest" description="Disordered" evidence="1">
    <location>
        <begin position="113"/>
        <end position="139"/>
    </location>
</feature>
<dbReference type="PANTHER" id="PTHR28072">
    <property type="entry name" value="CRUCIFORM CUTTING ENDONUCLEASE 1, MITOCHONDRIAL-RELATED"/>
    <property type="match status" value="1"/>
</dbReference>
<protein>
    <recommendedName>
        <fullName evidence="2">Mitochondrial resolvase Ydc2 catalytic domain-containing protein</fullName>
    </recommendedName>
</protein>
<dbReference type="InterPro" id="IPR012337">
    <property type="entry name" value="RNaseH-like_sf"/>
</dbReference>
<dbReference type="GO" id="GO:0000402">
    <property type="term" value="F:crossed form four-way junction DNA binding"/>
    <property type="evidence" value="ECO:0007669"/>
    <property type="project" value="TreeGrafter"/>
</dbReference>
<gene>
    <name evidence="3" type="ORF">KVT40_009329</name>
</gene>
<dbReference type="GO" id="GO:0070336">
    <property type="term" value="F:flap-structured DNA binding"/>
    <property type="evidence" value="ECO:0007669"/>
    <property type="project" value="TreeGrafter"/>
</dbReference>
<dbReference type="Proteomes" id="UP000809789">
    <property type="component" value="Unassembled WGS sequence"/>
</dbReference>
<dbReference type="EMBL" id="JAESVG020000012">
    <property type="protein sequence ID" value="KAG8622818.1"/>
    <property type="molecule type" value="Genomic_DNA"/>
</dbReference>
<dbReference type="Pfam" id="PF09159">
    <property type="entry name" value="Ydc2-catalyt"/>
    <property type="match status" value="1"/>
</dbReference>